<dbReference type="SUPFAM" id="SSF161234">
    <property type="entry name" value="E7 C-terminal domain-like"/>
    <property type="match status" value="1"/>
</dbReference>
<dbReference type="Pfam" id="PF00527">
    <property type="entry name" value="E7"/>
    <property type="match status" value="1"/>
</dbReference>
<dbReference type="GO" id="GO:0042025">
    <property type="term" value="C:host cell nucleus"/>
    <property type="evidence" value="ECO:0007669"/>
    <property type="project" value="UniProtKB-SubCell"/>
</dbReference>
<evidence type="ECO:0000256" key="4">
    <source>
        <dbReference type="ARBA" id="ARBA00022581"/>
    </source>
</evidence>
<dbReference type="HAMAP" id="MF_04004">
    <property type="entry name" value="PPV_E7"/>
    <property type="match status" value="1"/>
</dbReference>
<feature type="short sequence motif" description="Nuclear export signal" evidence="18">
    <location>
        <begin position="75"/>
        <end position="83"/>
    </location>
</feature>
<name>W5QK94_9PAPI</name>
<evidence type="ECO:0000256" key="5">
    <source>
        <dbReference type="ARBA" id="ARBA00022632"/>
    </source>
</evidence>
<accession>W5QK94</accession>
<dbReference type="GO" id="GO:0019904">
    <property type="term" value="F:protein domain specific binding"/>
    <property type="evidence" value="ECO:0007669"/>
    <property type="project" value="UniProtKB-UniRule"/>
</dbReference>
<dbReference type="PIRSF" id="PIRSF003407">
    <property type="entry name" value="Papvi_E7"/>
    <property type="match status" value="1"/>
</dbReference>
<keyword evidence="16 18" id="KW-0899">Viral immunoevasion</keyword>
<comment type="function">
    <text evidence="18">Plays a role in viral genome replication by driving entry of quiescent cells into the cell cycle. Stimulation of progression from G1 to S phase allows the virus to efficiently use the cellular DNA replicating machinery to achieve viral genome replication. E7 protein has both transforming and trans-activating activities. Induces the disassembly of the E2F1 transcription factor from RB1, with subsequent transcriptional activation of E2F1-regulated S-phase genes. Interferes with host histone deacetylation mediated by HDAC1 and HDAC2, leading to transcription activation. Plays also a role in the inhibition of both antiviral and antiproliferative functions of host interferon alpha. Interaction with host TMEM173/STING impairs the ability of TMEM173/STING to sense cytosolic DNA and promote the production of type I interferon (IFN-alpha and IFN-beta).</text>
</comment>
<evidence type="ECO:0000256" key="6">
    <source>
        <dbReference type="ARBA" id="ARBA00022723"/>
    </source>
</evidence>
<evidence type="ECO:0000256" key="13">
    <source>
        <dbReference type="ARBA" id="ARBA00023163"/>
    </source>
</evidence>
<feature type="short sequence motif" description="LXCXE motif; interaction with host RB1 and TMEM173/STING" evidence="18">
    <location>
        <begin position="22"/>
        <end position="26"/>
    </location>
</feature>
<comment type="function">
    <text evidence="19">E7 protein has both transforming and trans-activating activities.</text>
</comment>
<comment type="subunit">
    <text evidence="18">Homodimer. Homooligomer. Interacts with host RB1; this interaction induces dissociation of RB1-E2F1 complex thereby disrupting RB1 activity. Interacts with host EP300; this interaction represses EP300 transcriptional activity. Interacts with protein E2; this interaction inhibits E7 oncogenic activity. Interacts with host TMEM173/STING; this interaction impairs the ability of TMEM173/STING to sense cytosolic DNA and promote the production of type I interferon (IFN-alpha and IFN-beta).</text>
</comment>
<evidence type="ECO:0000256" key="18">
    <source>
        <dbReference type="HAMAP-Rule" id="MF_04004"/>
    </source>
</evidence>
<keyword evidence="17 18" id="KW-1078">G1/S host cell cycle checkpoint dysregulation by virus</keyword>
<comment type="similarity">
    <text evidence="18 19">Belongs to the papillomaviridae E7 protein family.</text>
</comment>
<evidence type="ECO:0000256" key="3">
    <source>
        <dbReference type="ARBA" id="ARBA00022562"/>
    </source>
</evidence>
<evidence type="ECO:0000256" key="10">
    <source>
        <dbReference type="ARBA" id="ARBA00023015"/>
    </source>
</evidence>
<evidence type="ECO:0000256" key="14">
    <source>
        <dbReference type="ARBA" id="ARBA00023200"/>
    </source>
</evidence>
<keyword evidence="10 18" id="KW-0805">Transcription regulation</keyword>
<dbReference type="GO" id="GO:0039645">
    <property type="term" value="P:symbiont-mediated perturbation of host cell cycle G1/S transition checkpoint"/>
    <property type="evidence" value="ECO:0007669"/>
    <property type="project" value="UniProtKB-UniRule"/>
</dbReference>
<dbReference type="GO" id="GO:0003700">
    <property type="term" value="F:DNA-binding transcription factor activity"/>
    <property type="evidence" value="ECO:0007669"/>
    <property type="project" value="UniProtKB-UniRule"/>
</dbReference>
<evidence type="ECO:0000313" key="20">
    <source>
        <dbReference type="EMBL" id="AEA35062.1"/>
    </source>
</evidence>
<comment type="caution">
    <text evidence="18">Lacks conserved residue(s) required for the propagation of feature annotation.</text>
</comment>
<keyword evidence="8 18" id="KW-1114">Inhibition of host interferon signaling pathway by virus</keyword>
<evidence type="ECO:0000256" key="9">
    <source>
        <dbReference type="ARBA" id="ARBA00022833"/>
    </source>
</evidence>
<evidence type="ECO:0000256" key="7">
    <source>
        <dbReference type="ARBA" id="ARBA00022771"/>
    </source>
</evidence>
<keyword evidence="6 18" id="KW-0479">Metal-binding</keyword>
<keyword evidence="11 18" id="KW-0238">DNA-binding</keyword>
<keyword evidence="14 18" id="KW-1035">Host cytoplasm</keyword>
<keyword evidence="5 18" id="KW-1090">Inhibition of host innate immune response by virus</keyword>
<comment type="subcellular location">
    <subcellularLocation>
        <location evidence="18">Host cytoplasm</location>
    </subcellularLocation>
    <subcellularLocation>
        <location evidence="18">Host nucleus</location>
    </subcellularLocation>
    <text evidence="18">Predominantly found in the host nucleus.</text>
</comment>
<keyword evidence="2 18" id="KW-0244">Early protein</keyword>
<evidence type="ECO:0000256" key="17">
    <source>
        <dbReference type="ARBA" id="ARBA00023309"/>
    </source>
</evidence>
<organism evidence="20 21">
    <name type="scientific">Saimiri sciureus papillomavirus 2</name>
    <dbReference type="NCBI Taxonomy" id="990305"/>
    <lineage>
        <taxon>Viruses</taxon>
        <taxon>Monodnaviria</taxon>
        <taxon>Shotokuvirae</taxon>
        <taxon>Cossaviricota</taxon>
        <taxon>Papovaviricetes</taxon>
        <taxon>Zurhausenvirales</taxon>
        <taxon>Papillomaviridae</taxon>
        <taxon>Firstpapillomavirinae</taxon>
        <taxon>Dyoomikronpapillomavirus</taxon>
        <taxon>Dyoomikronpapillomavirus 1</taxon>
    </lineage>
</organism>
<keyword evidence="7 18" id="KW-0863">Zinc-finger</keyword>
<evidence type="ECO:0000256" key="19">
    <source>
        <dbReference type="PIRNR" id="PIRNR003407"/>
    </source>
</evidence>
<dbReference type="GO" id="GO:0052170">
    <property type="term" value="P:symbiont-mediated suppression of host innate immune response"/>
    <property type="evidence" value="ECO:0007669"/>
    <property type="project" value="UniProtKB-KW"/>
</dbReference>
<sequence>MIGANPTLQDIILQELPEPVNLQCNEDIDYDKLDSNEDVTQNQSTQSTGLYQVLSQCDTCDRDIKLLVRCTEEDVEDLYDLLTGTLQIVCPYCARCVNP</sequence>
<evidence type="ECO:0000313" key="21">
    <source>
        <dbReference type="Proteomes" id="UP000098687"/>
    </source>
</evidence>
<dbReference type="Proteomes" id="UP000098687">
    <property type="component" value="Segment"/>
</dbReference>
<proteinExistence type="inferred from homology"/>
<gene>
    <name evidence="18 20" type="primary">E7</name>
</gene>
<dbReference type="GO" id="GO:0003677">
    <property type="term" value="F:DNA binding"/>
    <property type="evidence" value="ECO:0007669"/>
    <property type="project" value="UniProtKB-UniRule"/>
</dbReference>
<evidence type="ECO:0000256" key="1">
    <source>
        <dbReference type="ARBA" id="ARBA00022504"/>
    </source>
</evidence>
<evidence type="ECO:0000256" key="8">
    <source>
        <dbReference type="ARBA" id="ARBA00022830"/>
    </source>
</evidence>
<dbReference type="EMBL" id="JF304766">
    <property type="protein sequence ID" value="AEA35062.1"/>
    <property type="molecule type" value="Genomic_DNA"/>
</dbReference>
<evidence type="ECO:0000256" key="15">
    <source>
        <dbReference type="ARBA" id="ARBA00023258"/>
    </source>
</evidence>
<dbReference type="GO" id="GO:0008270">
    <property type="term" value="F:zinc ion binding"/>
    <property type="evidence" value="ECO:0007669"/>
    <property type="project" value="UniProtKB-KW"/>
</dbReference>
<protein>
    <recommendedName>
        <fullName evidence="18 19">Protein E7</fullName>
    </recommendedName>
</protein>
<keyword evidence="9 18" id="KW-0862">Zinc</keyword>
<evidence type="ECO:0000256" key="11">
    <source>
        <dbReference type="ARBA" id="ARBA00023125"/>
    </source>
</evidence>
<evidence type="ECO:0000256" key="12">
    <source>
        <dbReference type="ARBA" id="ARBA00023159"/>
    </source>
</evidence>
<dbReference type="GO" id="GO:0030430">
    <property type="term" value="C:host cell cytoplasm"/>
    <property type="evidence" value="ECO:0007669"/>
    <property type="project" value="UniProtKB-SubCell"/>
</dbReference>
<dbReference type="Gene3D" id="3.30.160.330">
    <property type="match status" value="1"/>
</dbReference>
<reference evidence="20 21" key="1">
    <citation type="submission" date="2011-02" db="EMBL/GenBank/DDBJ databases">
        <title>Novel papillomavirus complete genomes isolated from humans and monkeys.</title>
        <authorList>
            <person name="Chen Z."/>
            <person name="Wood C.E."/>
            <person name="Burk R.D."/>
        </authorList>
    </citation>
    <scope>NUCLEOTIDE SEQUENCE [LARGE SCALE GENOMIC DNA]</scope>
    <source>
        <strain evidence="20">Mac2067.1</strain>
    </source>
</reference>
<feature type="zinc finger region" evidence="18">
    <location>
        <begin position="57"/>
        <end position="93"/>
    </location>
</feature>
<keyword evidence="15" id="KW-0922">Interferon antiviral system evasion</keyword>
<comment type="PTM">
    <text evidence="18">Highly phosphorylated.</text>
</comment>
<dbReference type="GO" id="GO:0039502">
    <property type="term" value="P:symbiont-mediated suppression of host type I interferon-mediated signaling pathway"/>
    <property type="evidence" value="ECO:0007669"/>
    <property type="project" value="UniProtKB-UniRule"/>
</dbReference>
<evidence type="ECO:0000256" key="2">
    <source>
        <dbReference type="ARBA" id="ARBA00022518"/>
    </source>
</evidence>
<dbReference type="InterPro" id="IPR000148">
    <property type="entry name" value="Papilloma_E7"/>
</dbReference>
<comment type="domain">
    <text evidence="18">The E7 terminal domain is an intrinsically disordered domain, whose flexibility and conformational transitions confer target adaptability to the oncoprotein. It allows adaptation to a variety of protein targets and exposes the PEST degradation sequence that regulates its turnover in the cell.</text>
</comment>
<keyword evidence="1 18" id="KW-1121">Modulation of host cell cycle by virus</keyword>
<keyword evidence="12 18" id="KW-0010">Activator</keyword>
<evidence type="ECO:0000256" key="16">
    <source>
        <dbReference type="ARBA" id="ARBA00023280"/>
    </source>
</evidence>
<dbReference type="GO" id="GO:0006351">
    <property type="term" value="P:DNA-templated transcription"/>
    <property type="evidence" value="ECO:0007669"/>
    <property type="project" value="UniProtKB-UniRule"/>
</dbReference>
<keyword evidence="13 18" id="KW-0804">Transcription</keyword>
<keyword evidence="3 18" id="KW-1048">Host nucleus</keyword>
<keyword evidence="4 18" id="KW-0945">Host-virus interaction</keyword>